<evidence type="ECO:0000256" key="2">
    <source>
        <dbReference type="ARBA" id="ARBA00022490"/>
    </source>
</evidence>
<reference evidence="7" key="1">
    <citation type="submission" date="2012-06" db="EMBL/GenBank/DDBJ databases">
        <title>Short 5' UTR of Entamoeba genes.</title>
        <authorList>
            <person name="Hiranuka K."/>
            <person name="Kumagai M."/>
            <person name="Wakaguri H."/>
            <person name="Suzuki Y."/>
            <person name="Sugano S."/>
            <person name="Watanabe J."/>
            <person name="Makioka A."/>
        </authorList>
    </citation>
    <scope>NUCLEOTIDE SEQUENCE</scope>
    <source>
        <strain evidence="7">HM-1:IMSS</strain>
    </source>
</reference>
<dbReference type="VEuPathDB" id="AmoebaDB:EHI5A_121360"/>
<feature type="domain" description="EF-hand" evidence="6">
    <location>
        <begin position="43"/>
        <end position="78"/>
    </location>
</feature>
<dbReference type="InterPro" id="IPR018247">
    <property type="entry name" value="EF_Hand_1_Ca_BS"/>
</dbReference>
<dbReference type="Pfam" id="PF13499">
    <property type="entry name" value="EF-hand_7"/>
    <property type="match status" value="1"/>
</dbReference>
<evidence type="ECO:0000313" key="7">
    <source>
        <dbReference type="EMBL" id="BAN37967.1"/>
    </source>
</evidence>
<evidence type="ECO:0000256" key="3">
    <source>
        <dbReference type="ARBA" id="ARBA00022723"/>
    </source>
</evidence>
<proteinExistence type="evidence at transcript level"/>
<sequence length="215" mass="24251">MSLFAIQAAADAWVAQHITAAYQADPLIQREWWYPLATSISGTEFKELQDFFVKTDKDKSGSLELDELKKAKFPGGIKLDENVCRHLMRIFDVDLSGSIGFYEYLALMKFVKLATAVFTKFDKDKSGNLDEQEIYAALPELGFDLNMKACKILIQLCGKGLLTKKIQISQFIGCAAYLGQIRTIYQHGFKQAQGDFNRATFSKFMNLTLVLMDDA</sequence>
<dbReference type="VEuPathDB" id="AmoebaDB:KM1_206480"/>
<dbReference type="InterPro" id="IPR011992">
    <property type="entry name" value="EF-hand-dom_pair"/>
</dbReference>
<dbReference type="VEuPathDB" id="AmoebaDB:EHI7A_122620"/>
<dbReference type="GO" id="GO:0048306">
    <property type="term" value="F:calcium-dependent protein binding"/>
    <property type="evidence" value="ECO:0007669"/>
    <property type="project" value="UniProtKB-ARBA"/>
</dbReference>
<name>A0A060N605_ENTHI</name>
<dbReference type="SMART" id="SM00054">
    <property type="entry name" value="EFh"/>
    <property type="match status" value="3"/>
</dbReference>
<dbReference type="GO" id="GO:0005509">
    <property type="term" value="F:calcium ion binding"/>
    <property type="evidence" value="ECO:0007669"/>
    <property type="project" value="InterPro"/>
</dbReference>
<dbReference type="PANTHER" id="PTHR46212">
    <property type="entry name" value="PEFLIN"/>
    <property type="match status" value="1"/>
</dbReference>
<dbReference type="InterPro" id="IPR002048">
    <property type="entry name" value="EF_hand_dom"/>
</dbReference>
<keyword evidence="4" id="KW-0677">Repeat</keyword>
<dbReference type="InterPro" id="IPR051426">
    <property type="entry name" value="Peflin/Sorcin_CaBP"/>
</dbReference>
<dbReference type="Pfam" id="PF13202">
    <property type="entry name" value="EF-hand_5"/>
    <property type="match status" value="1"/>
</dbReference>
<feature type="domain" description="EF-hand" evidence="6">
    <location>
        <begin position="79"/>
        <end position="114"/>
    </location>
</feature>
<comment type="subcellular location">
    <subcellularLocation>
        <location evidence="1">Cytoplasm</location>
    </subcellularLocation>
</comment>
<dbReference type="Gene3D" id="1.10.238.10">
    <property type="entry name" value="EF-hand"/>
    <property type="match status" value="1"/>
</dbReference>
<evidence type="ECO:0000256" key="1">
    <source>
        <dbReference type="ARBA" id="ARBA00004496"/>
    </source>
</evidence>
<evidence type="ECO:0000256" key="4">
    <source>
        <dbReference type="ARBA" id="ARBA00022737"/>
    </source>
</evidence>
<dbReference type="VEuPathDB" id="AmoebaDB:EHI8A_131290"/>
<dbReference type="PROSITE" id="PS50222">
    <property type="entry name" value="EF_HAND_2"/>
    <property type="match status" value="3"/>
</dbReference>
<organism evidence="7">
    <name type="scientific">Entamoeba histolytica</name>
    <dbReference type="NCBI Taxonomy" id="5759"/>
    <lineage>
        <taxon>Eukaryota</taxon>
        <taxon>Amoebozoa</taxon>
        <taxon>Evosea</taxon>
        <taxon>Archamoebae</taxon>
        <taxon>Mastigamoebida</taxon>
        <taxon>Entamoebidae</taxon>
        <taxon>Entamoeba</taxon>
    </lineage>
</organism>
<dbReference type="PROSITE" id="PS00018">
    <property type="entry name" value="EF_HAND_1"/>
    <property type="match status" value="2"/>
</dbReference>
<dbReference type="SUPFAM" id="SSF47473">
    <property type="entry name" value="EF-hand"/>
    <property type="match status" value="1"/>
</dbReference>
<keyword evidence="5" id="KW-0106">Calcium</keyword>
<dbReference type="PANTHER" id="PTHR46212:SF3">
    <property type="entry name" value="GH27120P"/>
    <property type="match status" value="1"/>
</dbReference>
<evidence type="ECO:0000256" key="5">
    <source>
        <dbReference type="ARBA" id="ARBA00022837"/>
    </source>
</evidence>
<feature type="domain" description="EF-hand" evidence="6">
    <location>
        <begin position="116"/>
        <end position="144"/>
    </location>
</feature>
<dbReference type="AlphaFoldDB" id="A0A060N605"/>
<dbReference type="EMBL" id="AK419275">
    <property type="protein sequence ID" value="BAN37967.1"/>
    <property type="molecule type" value="mRNA"/>
</dbReference>
<protein>
    <submittedName>
        <fullName evidence="7">Grainin 1</fullName>
    </submittedName>
</protein>
<dbReference type="VEuPathDB" id="AmoebaDB:EHI_167300"/>
<evidence type="ECO:0000259" key="6">
    <source>
        <dbReference type="PROSITE" id="PS50222"/>
    </source>
</evidence>
<dbReference type="GO" id="GO:0005737">
    <property type="term" value="C:cytoplasm"/>
    <property type="evidence" value="ECO:0007669"/>
    <property type="project" value="UniProtKB-SubCell"/>
</dbReference>
<keyword evidence="2" id="KW-0963">Cytoplasm</keyword>
<keyword evidence="3" id="KW-0479">Metal-binding</keyword>
<accession>A0A060N605</accession>